<evidence type="ECO:0000256" key="3">
    <source>
        <dbReference type="ARBA" id="ARBA00023163"/>
    </source>
</evidence>
<comment type="caution">
    <text evidence="5">The sequence shown here is derived from an EMBL/GenBank/DDBJ whole genome shotgun (WGS) entry which is preliminary data.</text>
</comment>
<proteinExistence type="predicted"/>
<dbReference type="RefSeq" id="WP_340354890.1">
    <property type="nucleotide sequence ID" value="NZ_JBBKZU010000001.1"/>
</dbReference>
<evidence type="ECO:0000259" key="4">
    <source>
        <dbReference type="PROSITE" id="PS01124"/>
    </source>
</evidence>
<reference evidence="5 6" key="1">
    <citation type="submission" date="2024-03" db="EMBL/GenBank/DDBJ databases">
        <title>Novel species of the genus Variovorax.</title>
        <authorList>
            <person name="Liu Q."/>
            <person name="Xin Y.-H."/>
        </authorList>
    </citation>
    <scope>NUCLEOTIDE SEQUENCE [LARGE SCALE GENOMIC DNA]</scope>
    <source>
        <strain evidence="5 6">KACC 18899</strain>
    </source>
</reference>
<dbReference type="InterPro" id="IPR018060">
    <property type="entry name" value="HTH_AraC"/>
</dbReference>
<dbReference type="PROSITE" id="PS01124">
    <property type="entry name" value="HTH_ARAC_FAMILY_2"/>
    <property type="match status" value="1"/>
</dbReference>
<dbReference type="Pfam" id="PF12625">
    <property type="entry name" value="Arabinose_bd"/>
    <property type="match status" value="1"/>
</dbReference>
<feature type="domain" description="HTH araC/xylS-type" evidence="4">
    <location>
        <begin position="241"/>
        <end position="338"/>
    </location>
</feature>
<dbReference type="SMART" id="SM00342">
    <property type="entry name" value="HTH_ARAC"/>
    <property type="match status" value="1"/>
</dbReference>
<dbReference type="Proteomes" id="UP001365846">
    <property type="component" value="Unassembled WGS sequence"/>
</dbReference>
<dbReference type="InterPro" id="IPR032687">
    <property type="entry name" value="AraC-type_N"/>
</dbReference>
<keyword evidence="1" id="KW-0805">Transcription regulation</keyword>
<accession>A0ABU8V7P3</accession>
<name>A0ABU8V7P3_9BURK</name>
<gene>
    <name evidence="5" type="ORF">WKW77_00615</name>
</gene>
<keyword evidence="6" id="KW-1185">Reference proteome</keyword>
<evidence type="ECO:0000256" key="2">
    <source>
        <dbReference type="ARBA" id="ARBA00023125"/>
    </source>
</evidence>
<dbReference type="PANTHER" id="PTHR47894">
    <property type="entry name" value="HTH-TYPE TRANSCRIPTIONAL REGULATOR GADX"/>
    <property type="match status" value="1"/>
</dbReference>
<evidence type="ECO:0000256" key="1">
    <source>
        <dbReference type="ARBA" id="ARBA00023015"/>
    </source>
</evidence>
<dbReference type="Pfam" id="PF12833">
    <property type="entry name" value="HTH_18"/>
    <property type="match status" value="1"/>
</dbReference>
<keyword evidence="3" id="KW-0804">Transcription</keyword>
<dbReference type="SUPFAM" id="SSF46689">
    <property type="entry name" value="Homeodomain-like"/>
    <property type="match status" value="1"/>
</dbReference>
<evidence type="ECO:0000313" key="6">
    <source>
        <dbReference type="Proteomes" id="UP001365846"/>
    </source>
</evidence>
<dbReference type="PANTHER" id="PTHR47894:SF1">
    <property type="entry name" value="HTH-TYPE TRANSCRIPTIONAL REGULATOR VQSM"/>
    <property type="match status" value="1"/>
</dbReference>
<keyword evidence="2" id="KW-0238">DNA-binding</keyword>
<sequence>MNINATGEVSLPFAHPVYVRSVLDCLNSRGVRPSTVLERAGLAWHDLHDGKHMVDFALFRRFVAHAVEASGEPALGLMAGSMLQPYHSPVGIAAVSSETLGKGLQFLSRYSKLIFGSLEFHLETGPRVSTLRVRPTRPLFETLVFVMQSIVGAYCRLLEAILGRPADELAVGLPYSHPDGTDVPCLRYVRRAVFGQEHLTLQLPSELLHLPCVSADAKVFFDAAQTCQKLESEMRHGGFVQRVRGALLDQLTTNPDVAELASCLGISARTLVRRLGEVGVTFSDIKDDLRKTHAAWYLQHTELPVETIASQLGYADPTSFGRKFKSWYQVAPSKMRQALRGGLQWSGAAAR</sequence>
<evidence type="ECO:0000313" key="5">
    <source>
        <dbReference type="EMBL" id="MEJ8809548.1"/>
    </source>
</evidence>
<dbReference type="InterPro" id="IPR009057">
    <property type="entry name" value="Homeodomain-like_sf"/>
</dbReference>
<protein>
    <submittedName>
        <fullName evidence="5">AraC family transcriptional regulator ligand-binding domain-containing protein</fullName>
    </submittedName>
</protein>
<dbReference type="EMBL" id="JBBKZU010000001">
    <property type="protein sequence ID" value="MEJ8809548.1"/>
    <property type="molecule type" value="Genomic_DNA"/>
</dbReference>
<organism evidence="5 6">
    <name type="scientific">Variovorax ureilyticus</name>
    <dbReference type="NCBI Taxonomy" id="1836198"/>
    <lineage>
        <taxon>Bacteria</taxon>
        <taxon>Pseudomonadati</taxon>
        <taxon>Pseudomonadota</taxon>
        <taxon>Betaproteobacteria</taxon>
        <taxon>Burkholderiales</taxon>
        <taxon>Comamonadaceae</taxon>
        <taxon>Variovorax</taxon>
    </lineage>
</organism>
<dbReference type="Gene3D" id="1.10.10.60">
    <property type="entry name" value="Homeodomain-like"/>
    <property type="match status" value="1"/>
</dbReference>